<dbReference type="RefSeq" id="WP_277565239.1">
    <property type="nucleotide sequence ID" value="NZ_JAPDHZ010000002.1"/>
</dbReference>
<keyword evidence="2" id="KW-1185">Reference proteome</keyword>
<protein>
    <submittedName>
        <fullName evidence="1">Uncharacterized protein</fullName>
    </submittedName>
</protein>
<proteinExistence type="predicted"/>
<gene>
    <name evidence="1" type="ORF">OMP38_00200</name>
</gene>
<evidence type="ECO:0000313" key="2">
    <source>
        <dbReference type="Proteomes" id="UP001153387"/>
    </source>
</evidence>
<comment type="caution">
    <text evidence="1">The sequence shown here is derived from an EMBL/GenBank/DDBJ whole genome shotgun (WGS) entry which is preliminary data.</text>
</comment>
<accession>A0A9X4KCP6</accession>
<dbReference type="EMBL" id="JAPDHZ010000002">
    <property type="protein sequence ID" value="MDG0789445.1"/>
    <property type="molecule type" value="Genomic_DNA"/>
</dbReference>
<reference evidence="1 2" key="1">
    <citation type="submission" date="2022-10" db="EMBL/GenBank/DDBJ databases">
        <title>Comparative genomic analysis of Cohnella hashimotonis sp. nov., isolated from the International Space Station.</title>
        <authorList>
            <person name="Simpson A."/>
            <person name="Venkateswaran K."/>
        </authorList>
    </citation>
    <scope>NUCLEOTIDE SEQUENCE [LARGE SCALE GENOMIC DNA]</scope>
    <source>
        <strain evidence="1 2">DSM 18997</strain>
    </source>
</reference>
<dbReference type="Proteomes" id="UP001153387">
    <property type="component" value="Unassembled WGS sequence"/>
</dbReference>
<evidence type="ECO:0000313" key="1">
    <source>
        <dbReference type="EMBL" id="MDG0789445.1"/>
    </source>
</evidence>
<organism evidence="1 2">
    <name type="scientific">Cohnella ginsengisoli</name>
    <dbReference type="NCBI Taxonomy" id="425004"/>
    <lineage>
        <taxon>Bacteria</taxon>
        <taxon>Bacillati</taxon>
        <taxon>Bacillota</taxon>
        <taxon>Bacilli</taxon>
        <taxon>Bacillales</taxon>
        <taxon>Paenibacillaceae</taxon>
        <taxon>Cohnella</taxon>
    </lineage>
</organism>
<name>A0A9X4KCP6_9BACL</name>
<dbReference type="AlphaFoldDB" id="A0A9X4KCP6"/>
<sequence>MNNKRLAFFFVNWRVYRPFMRLDIGFGQRIRSALIFALSKLRVASLCF</sequence>